<organism evidence="1 2">
    <name type="scientific">Cereibacter azotoformans</name>
    <dbReference type="NCBI Taxonomy" id="43057"/>
    <lineage>
        <taxon>Bacteria</taxon>
        <taxon>Pseudomonadati</taxon>
        <taxon>Pseudomonadota</taxon>
        <taxon>Alphaproteobacteria</taxon>
        <taxon>Rhodobacterales</taxon>
        <taxon>Paracoccaceae</taxon>
        <taxon>Cereibacter</taxon>
    </lineage>
</organism>
<evidence type="ECO:0000313" key="1">
    <source>
        <dbReference type="EMBL" id="PTR13413.1"/>
    </source>
</evidence>
<sequence length="40" mass="4075">MDLSAAPDGTPTTSLPCCGRAHRWMAGGALGLLPQPVHGM</sequence>
<dbReference type="RefSeq" id="WP_280523342.1">
    <property type="nucleotide sequence ID" value="NZ_CP183927.1"/>
</dbReference>
<protein>
    <submittedName>
        <fullName evidence="1">Uncharacterized protein</fullName>
    </submittedName>
</protein>
<dbReference type="AlphaFoldDB" id="A0A2T5JTC1"/>
<accession>A0A2T5JTC1</accession>
<proteinExistence type="predicted"/>
<evidence type="ECO:0000313" key="2">
    <source>
        <dbReference type="Proteomes" id="UP000244060"/>
    </source>
</evidence>
<reference evidence="1 2" key="1">
    <citation type="submission" date="2018-04" db="EMBL/GenBank/DDBJ databases">
        <title>Genomic Encyclopedia of Type Strains, Phase III (KMG-III): the genomes of soil and plant-associated and newly described type strains.</title>
        <authorList>
            <person name="Whitman W."/>
        </authorList>
    </citation>
    <scope>NUCLEOTIDE SEQUENCE [LARGE SCALE GENOMIC DNA]</scope>
    <source>
        <strain evidence="1 2">KA25</strain>
    </source>
</reference>
<dbReference type="EMBL" id="QAOT01000022">
    <property type="protein sequence ID" value="PTR13413.1"/>
    <property type="molecule type" value="Genomic_DNA"/>
</dbReference>
<keyword evidence="2" id="KW-1185">Reference proteome</keyword>
<dbReference type="Proteomes" id="UP000244060">
    <property type="component" value="Unassembled WGS sequence"/>
</dbReference>
<comment type="caution">
    <text evidence="1">The sequence shown here is derived from an EMBL/GenBank/DDBJ whole genome shotgun (WGS) entry which is preliminary data.</text>
</comment>
<gene>
    <name evidence="1" type="ORF">C8J28_12243</name>
</gene>
<name>A0A2T5JTC1_9RHOB</name>